<protein>
    <submittedName>
        <fullName evidence="1">Jg6896 protein</fullName>
    </submittedName>
</protein>
<evidence type="ECO:0000313" key="1">
    <source>
        <dbReference type="EMBL" id="CAH2211685.1"/>
    </source>
</evidence>
<dbReference type="EMBL" id="CAKXAJ010010879">
    <property type="protein sequence ID" value="CAH2211685.1"/>
    <property type="molecule type" value="Genomic_DNA"/>
</dbReference>
<gene>
    <name evidence="1" type="primary">jg6896</name>
    <name evidence="1" type="ORF">PAEG_LOCUS3396</name>
</gene>
<evidence type="ECO:0000313" key="2">
    <source>
        <dbReference type="Proteomes" id="UP000838756"/>
    </source>
</evidence>
<dbReference type="Proteomes" id="UP000838756">
    <property type="component" value="Unassembled WGS sequence"/>
</dbReference>
<proteinExistence type="predicted"/>
<organism evidence="1 2">
    <name type="scientific">Pararge aegeria aegeria</name>
    <dbReference type="NCBI Taxonomy" id="348720"/>
    <lineage>
        <taxon>Eukaryota</taxon>
        <taxon>Metazoa</taxon>
        <taxon>Ecdysozoa</taxon>
        <taxon>Arthropoda</taxon>
        <taxon>Hexapoda</taxon>
        <taxon>Insecta</taxon>
        <taxon>Pterygota</taxon>
        <taxon>Neoptera</taxon>
        <taxon>Endopterygota</taxon>
        <taxon>Lepidoptera</taxon>
        <taxon>Glossata</taxon>
        <taxon>Ditrysia</taxon>
        <taxon>Papilionoidea</taxon>
        <taxon>Nymphalidae</taxon>
        <taxon>Satyrinae</taxon>
        <taxon>Satyrini</taxon>
        <taxon>Parargina</taxon>
        <taxon>Pararge</taxon>
    </lineage>
</organism>
<accession>A0A8S4QL82</accession>
<sequence>MLPAEATWVNTVLARLMYDVMRDPQMIARVQNKIQRKLNTLKNFHPPIGSQSSFSKSVDRGELSFLARTHLPHQLKSSLWPAVPMQI</sequence>
<keyword evidence="2" id="KW-1185">Reference proteome</keyword>
<name>A0A8S4QL82_9NEOP</name>
<dbReference type="OrthoDB" id="26740at2759"/>
<comment type="caution">
    <text evidence="1">The sequence shown here is derived from an EMBL/GenBank/DDBJ whole genome shotgun (WGS) entry which is preliminary data.</text>
</comment>
<dbReference type="AlphaFoldDB" id="A0A8S4QL82"/>
<reference evidence="1" key="1">
    <citation type="submission" date="2022-03" db="EMBL/GenBank/DDBJ databases">
        <authorList>
            <person name="Lindestad O."/>
        </authorList>
    </citation>
    <scope>NUCLEOTIDE SEQUENCE</scope>
</reference>